<reference evidence="1" key="1">
    <citation type="submission" date="2022-12" db="EMBL/GenBank/DDBJ databases">
        <title>New Phytohabitans aurantiacus sp. RD004123 nov., an actinomycete isolated from soil.</title>
        <authorList>
            <person name="Triningsih D.W."/>
            <person name="Harunari E."/>
            <person name="Igarashi Y."/>
        </authorList>
    </citation>
    <scope>NUCLEOTIDE SEQUENCE</scope>
    <source>
        <strain evidence="1">RD004123</strain>
    </source>
</reference>
<protein>
    <submittedName>
        <fullName evidence="1">Uncharacterized protein</fullName>
    </submittedName>
</protein>
<organism evidence="1 2">
    <name type="scientific">Phytohabitans aurantiacus</name>
    <dbReference type="NCBI Taxonomy" id="3016789"/>
    <lineage>
        <taxon>Bacteria</taxon>
        <taxon>Bacillati</taxon>
        <taxon>Actinomycetota</taxon>
        <taxon>Actinomycetes</taxon>
        <taxon>Micromonosporales</taxon>
        <taxon>Micromonosporaceae</taxon>
    </lineage>
</organism>
<gene>
    <name evidence="1" type="ORF">Pa4123_51100</name>
</gene>
<evidence type="ECO:0000313" key="2">
    <source>
        <dbReference type="Proteomes" id="UP001144280"/>
    </source>
</evidence>
<proteinExistence type="predicted"/>
<keyword evidence="2" id="KW-1185">Reference proteome</keyword>
<dbReference type="Proteomes" id="UP001144280">
    <property type="component" value="Unassembled WGS sequence"/>
</dbReference>
<name>A0ABQ5QZ45_9ACTN</name>
<dbReference type="EMBL" id="BSDI01000028">
    <property type="protein sequence ID" value="GLH99833.1"/>
    <property type="molecule type" value="Genomic_DNA"/>
</dbReference>
<sequence length="92" mass="10167">MPRGVRLFARSAAYRSRVTVTEVTMWNSVAAATGPGHDRPVTSPAAFTIDDNRHGGFYELAIEVGDTNNDRVDRALPALWRAAQVRGMLWQP</sequence>
<accession>A0ABQ5QZ45</accession>
<comment type="caution">
    <text evidence="1">The sequence shown here is derived from an EMBL/GenBank/DDBJ whole genome shotgun (WGS) entry which is preliminary data.</text>
</comment>
<evidence type="ECO:0000313" key="1">
    <source>
        <dbReference type="EMBL" id="GLH99833.1"/>
    </source>
</evidence>